<dbReference type="GO" id="GO:0005634">
    <property type="term" value="C:nucleus"/>
    <property type="evidence" value="ECO:0007669"/>
    <property type="project" value="UniProtKB-UniRule"/>
</dbReference>
<dbReference type="InterPro" id="IPR009071">
    <property type="entry name" value="HMG_box_dom"/>
</dbReference>
<keyword evidence="1 2" id="KW-0238">DNA-binding</keyword>
<evidence type="ECO:0000313" key="6">
    <source>
        <dbReference type="Proteomes" id="UP000807469"/>
    </source>
</evidence>
<feature type="DNA-binding region" description="HMG box" evidence="2">
    <location>
        <begin position="90"/>
        <end position="158"/>
    </location>
</feature>
<evidence type="ECO:0000259" key="4">
    <source>
        <dbReference type="PROSITE" id="PS50118"/>
    </source>
</evidence>
<accession>A0A9P6D262</accession>
<dbReference type="InterPro" id="IPR050342">
    <property type="entry name" value="HMGB"/>
</dbReference>
<dbReference type="Gene3D" id="1.10.30.10">
    <property type="entry name" value="High mobility group box domain"/>
    <property type="match status" value="1"/>
</dbReference>
<feature type="domain" description="HMG box" evidence="4">
    <location>
        <begin position="90"/>
        <end position="158"/>
    </location>
</feature>
<dbReference type="InterPro" id="IPR036910">
    <property type="entry name" value="HMG_box_dom_sf"/>
</dbReference>
<feature type="compositionally biased region" description="Low complexity" evidence="3">
    <location>
        <begin position="193"/>
        <end position="208"/>
    </location>
</feature>
<evidence type="ECO:0000256" key="3">
    <source>
        <dbReference type="SAM" id="MobiDB-lite"/>
    </source>
</evidence>
<feature type="compositionally biased region" description="Basic residues" evidence="3">
    <location>
        <begin position="246"/>
        <end position="265"/>
    </location>
</feature>
<dbReference type="PROSITE" id="PS50118">
    <property type="entry name" value="HMG_BOX_2"/>
    <property type="match status" value="1"/>
</dbReference>
<feature type="region of interest" description="Disordered" evidence="3">
    <location>
        <begin position="56"/>
        <end position="97"/>
    </location>
</feature>
<organism evidence="5 6">
    <name type="scientific">Pholiota conissans</name>
    <dbReference type="NCBI Taxonomy" id="109636"/>
    <lineage>
        <taxon>Eukaryota</taxon>
        <taxon>Fungi</taxon>
        <taxon>Dikarya</taxon>
        <taxon>Basidiomycota</taxon>
        <taxon>Agaricomycotina</taxon>
        <taxon>Agaricomycetes</taxon>
        <taxon>Agaricomycetidae</taxon>
        <taxon>Agaricales</taxon>
        <taxon>Agaricineae</taxon>
        <taxon>Strophariaceae</taxon>
        <taxon>Pholiota</taxon>
    </lineage>
</organism>
<reference evidence="5" key="1">
    <citation type="submission" date="2020-11" db="EMBL/GenBank/DDBJ databases">
        <authorList>
            <consortium name="DOE Joint Genome Institute"/>
            <person name="Ahrendt S."/>
            <person name="Riley R."/>
            <person name="Andreopoulos W."/>
            <person name="Labutti K."/>
            <person name="Pangilinan J."/>
            <person name="Ruiz-Duenas F.J."/>
            <person name="Barrasa J.M."/>
            <person name="Sanchez-Garcia M."/>
            <person name="Camarero S."/>
            <person name="Miyauchi S."/>
            <person name="Serrano A."/>
            <person name="Linde D."/>
            <person name="Babiker R."/>
            <person name="Drula E."/>
            <person name="Ayuso-Fernandez I."/>
            <person name="Pacheco R."/>
            <person name="Padilla G."/>
            <person name="Ferreira P."/>
            <person name="Barriuso J."/>
            <person name="Kellner H."/>
            <person name="Castanera R."/>
            <person name="Alfaro M."/>
            <person name="Ramirez L."/>
            <person name="Pisabarro A.G."/>
            <person name="Kuo A."/>
            <person name="Tritt A."/>
            <person name="Lipzen A."/>
            <person name="He G."/>
            <person name="Yan M."/>
            <person name="Ng V."/>
            <person name="Cullen D."/>
            <person name="Martin F."/>
            <person name="Rosso M.-N."/>
            <person name="Henrissat B."/>
            <person name="Hibbett D."/>
            <person name="Martinez A.T."/>
            <person name="Grigoriev I.V."/>
        </authorList>
    </citation>
    <scope>NUCLEOTIDE SEQUENCE</scope>
    <source>
        <strain evidence="5">CIRM-BRFM 674</strain>
    </source>
</reference>
<dbReference type="EMBL" id="MU155188">
    <property type="protein sequence ID" value="KAF9480835.1"/>
    <property type="molecule type" value="Genomic_DNA"/>
</dbReference>
<evidence type="ECO:0000313" key="5">
    <source>
        <dbReference type="EMBL" id="KAF9480835.1"/>
    </source>
</evidence>
<proteinExistence type="predicted"/>
<dbReference type="PANTHER" id="PTHR48112">
    <property type="entry name" value="HIGH MOBILITY GROUP PROTEIN DSP1"/>
    <property type="match status" value="1"/>
</dbReference>
<feature type="compositionally biased region" description="Acidic residues" evidence="3">
    <location>
        <begin position="230"/>
        <end position="241"/>
    </location>
</feature>
<comment type="caution">
    <text evidence="5">The sequence shown here is derived from an EMBL/GenBank/DDBJ whole genome shotgun (WGS) entry which is preliminary data.</text>
</comment>
<dbReference type="PANTHER" id="PTHR48112:SF22">
    <property type="entry name" value="MITOCHONDRIAL TRANSCRIPTION FACTOR A, ISOFORM B"/>
    <property type="match status" value="1"/>
</dbReference>
<dbReference type="Proteomes" id="UP000807469">
    <property type="component" value="Unassembled WGS sequence"/>
</dbReference>
<dbReference type="GO" id="GO:0003677">
    <property type="term" value="F:DNA binding"/>
    <property type="evidence" value="ECO:0007669"/>
    <property type="project" value="UniProtKB-UniRule"/>
</dbReference>
<feature type="region of interest" description="Disordered" evidence="3">
    <location>
        <begin position="132"/>
        <end position="265"/>
    </location>
</feature>
<dbReference type="Pfam" id="PF00505">
    <property type="entry name" value="HMG_box"/>
    <property type="match status" value="1"/>
</dbReference>
<feature type="compositionally biased region" description="Low complexity" evidence="3">
    <location>
        <begin position="167"/>
        <end position="180"/>
    </location>
</feature>
<name>A0A9P6D262_9AGAR</name>
<dbReference type="OrthoDB" id="1919336at2759"/>
<keyword evidence="2" id="KW-0539">Nucleus</keyword>
<protein>
    <submittedName>
        <fullName evidence="5">HMG-box</fullName>
    </submittedName>
</protein>
<dbReference type="SMART" id="SM00398">
    <property type="entry name" value="HMG"/>
    <property type="match status" value="1"/>
</dbReference>
<keyword evidence="6" id="KW-1185">Reference proteome</keyword>
<evidence type="ECO:0000256" key="1">
    <source>
        <dbReference type="ARBA" id="ARBA00023125"/>
    </source>
</evidence>
<dbReference type="SUPFAM" id="SSF47095">
    <property type="entry name" value="HMG-box"/>
    <property type="match status" value="1"/>
</dbReference>
<gene>
    <name evidence="5" type="ORF">BDN70DRAFT_920296</name>
</gene>
<sequence>MPESAFEVHRAQLAASLAAVAESMRSCAQIAETFSKVVGDAAYSQEAAELLHGSVARTDTLKGKGKAHANDEDGPKKRKRNTKPKDPNAPKRPASSYILFQNEVRKELKEQHPELSNADLLGLISEQWKQMSEEQKETYNQAMKTAKAQYSAEKQAYDNRTPEEIEAANAAAAAAQSLKKANAKPRGPKPAKDTAAAVAPPKASPATDTSEEEDSEEEETHAPTTKRDEDSDSSEEEEESSEPAAKKHRAGSARPKQTAKKHSRV</sequence>
<dbReference type="AlphaFoldDB" id="A0A9P6D262"/>
<feature type="compositionally biased region" description="Acidic residues" evidence="3">
    <location>
        <begin position="209"/>
        <end position="219"/>
    </location>
</feature>
<evidence type="ECO:0000256" key="2">
    <source>
        <dbReference type="PROSITE-ProRule" id="PRU00267"/>
    </source>
</evidence>